<comment type="caution">
    <text evidence="1">The sequence shown here is derived from an EMBL/GenBank/DDBJ whole genome shotgun (WGS) entry which is preliminary data.</text>
</comment>
<evidence type="ECO:0000313" key="1">
    <source>
        <dbReference type="EMBL" id="KAJ2969322.1"/>
    </source>
</evidence>
<gene>
    <name evidence="1" type="ORF">NQ176_g8725</name>
</gene>
<dbReference type="Proteomes" id="UP001143910">
    <property type="component" value="Unassembled WGS sequence"/>
</dbReference>
<name>A0ACC1MQP6_9HYPO</name>
<evidence type="ECO:0000313" key="2">
    <source>
        <dbReference type="Proteomes" id="UP001143910"/>
    </source>
</evidence>
<sequence>MNDKLPVTKPIQTQHPYGEAFFVTVVCCAQLFTQAGLALSIAPQKMIATSFHIADQPGTISWFSASYSLTVGTFILIAGRLGDVFGHKRFFVGGFAWFGLWSAIAGFAVYSGPILFAFCRAMQGIGPALLLPNAVAILGRAYEPGSGRPAPMEAKMREHSFCACCAMSGPV</sequence>
<reference evidence="1" key="1">
    <citation type="submission" date="2022-08" db="EMBL/GenBank/DDBJ databases">
        <title>Genome Sequence of Lecanicillium fungicola.</title>
        <authorList>
            <person name="Buettner E."/>
        </authorList>
    </citation>
    <scope>NUCLEOTIDE SEQUENCE</scope>
    <source>
        <strain evidence="1">Babe33</strain>
    </source>
</reference>
<proteinExistence type="predicted"/>
<dbReference type="EMBL" id="JANJQO010001772">
    <property type="protein sequence ID" value="KAJ2969322.1"/>
    <property type="molecule type" value="Genomic_DNA"/>
</dbReference>
<keyword evidence="2" id="KW-1185">Reference proteome</keyword>
<protein>
    <submittedName>
        <fullName evidence="1">Uncharacterized protein</fullName>
    </submittedName>
</protein>
<accession>A0ACC1MQP6</accession>
<organism evidence="1 2">
    <name type="scientific">Zarea fungicola</name>
    <dbReference type="NCBI Taxonomy" id="93591"/>
    <lineage>
        <taxon>Eukaryota</taxon>
        <taxon>Fungi</taxon>
        <taxon>Dikarya</taxon>
        <taxon>Ascomycota</taxon>
        <taxon>Pezizomycotina</taxon>
        <taxon>Sordariomycetes</taxon>
        <taxon>Hypocreomycetidae</taxon>
        <taxon>Hypocreales</taxon>
        <taxon>Cordycipitaceae</taxon>
        <taxon>Zarea</taxon>
    </lineage>
</organism>